<evidence type="ECO:0000256" key="5">
    <source>
        <dbReference type="ARBA" id="ARBA00022801"/>
    </source>
</evidence>
<evidence type="ECO:0000256" key="2">
    <source>
        <dbReference type="ARBA" id="ARBA00022694"/>
    </source>
</evidence>
<dbReference type="EMBL" id="QQRQ01000008">
    <property type="protein sequence ID" value="RFT06669.1"/>
    <property type="molecule type" value="Genomic_DNA"/>
</dbReference>
<dbReference type="GeneID" id="97995421"/>
<comment type="subunit">
    <text evidence="7">Consists of a catalytic RNA component (M1 or rnpB) and a protein subunit.</text>
</comment>
<dbReference type="PROSITE" id="PS00648">
    <property type="entry name" value="RIBONUCLEASE_P"/>
    <property type="match status" value="1"/>
</dbReference>
<dbReference type="GO" id="GO:0004526">
    <property type="term" value="F:ribonuclease P activity"/>
    <property type="evidence" value="ECO:0007669"/>
    <property type="project" value="UniProtKB-UniRule"/>
</dbReference>
<dbReference type="EC" id="3.1.26.5" evidence="7 8"/>
<dbReference type="SUPFAM" id="SSF54211">
    <property type="entry name" value="Ribosomal protein S5 domain 2-like"/>
    <property type="match status" value="1"/>
</dbReference>
<dbReference type="OrthoDB" id="9810867at2"/>
<keyword evidence="10" id="KW-1185">Reference proteome</keyword>
<comment type="catalytic activity">
    <reaction evidence="7">
        <text>Endonucleolytic cleavage of RNA, removing 5'-extranucleotides from tRNA precursor.</text>
        <dbReference type="EC" id="3.1.26.5"/>
    </reaction>
</comment>
<dbReference type="GO" id="GO:0030677">
    <property type="term" value="C:ribonuclease P complex"/>
    <property type="evidence" value="ECO:0007669"/>
    <property type="project" value="TreeGrafter"/>
</dbReference>
<keyword evidence="6 7" id="KW-0694">RNA-binding</keyword>
<evidence type="ECO:0000256" key="8">
    <source>
        <dbReference type="NCBIfam" id="TIGR00188"/>
    </source>
</evidence>
<evidence type="ECO:0000313" key="9">
    <source>
        <dbReference type="EMBL" id="RFT06669.1"/>
    </source>
</evidence>
<sequence length="122" mass="14261">MKYTVSLKENRVFRRLYAKGRSAVSPTMVLYCRKNGRRENRLGLTTGTKLGHAVVRNRVRRRLREIYRLQEHRLSPGYDIVVVARVRAVYSRYAELERDFLRLAKKLQLLSPQGSDAEGEKP</sequence>
<evidence type="ECO:0000313" key="10">
    <source>
        <dbReference type="Proteomes" id="UP000260649"/>
    </source>
</evidence>
<evidence type="ECO:0000256" key="4">
    <source>
        <dbReference type="ARBA" id="ARBA00022759"/>
    </source>
</evidence>
<protein>
    <recommendedName>
        <fullName evidence="7 8">Ribonuclease P protein component</fullName>
        <shortName evidence="7">RNase P protein</shortName>
        <shortName evidence="7">RNaseP protein</shortName>
        <ecNumber evidence="7 8">3.1.26.5</ecNumber>
    </recommendedName>
    <alternativeName>
        <fullName evidence="7">Protein C5</fullName>
    </alternativeName>
</protein>
<keyword evidence="4 7" id="KW-0255">Endonuclease</keyword>
<proteinExistence type="inferred from homology"/>
<dbReference type="NCBIfam" id="TIGR00188">
    <property type="entry name" value="rnpA"/>
    <property type="match status" value="1"/>
</dbReference>
<accession>A0A3E2B3S0</accession>
<evidence type="ECO:0000256" key="1">
    <source>
        <dbReference type="ARBA" id="ARBA00002663"/>
    </source>
</evidence>
<gene>
    <name evidence="7 9" type="primary">rnpA</name>
    <name evidence="9" type="ORF">DV520_06710</name>
</gene>
<dbReference type="InterPro" id="IPR020539">
    <property type="entry name" value="RNase_P_CS"/>
</dbReference>
<dbReference type="Gene3D" id="3.30.230.10">
    <property type="match status" value="1"/>
</dbReference>
<evidence type="ECO:0000256" key="3">
    <source>
        <dbReference type="ARBA" id="ARBA00022722"/>
    </source>
</evidence>
<evidence type="ECO:0000256" key="7">
    <source>
        <dbReference type="HAMAP-Rule" id="MF_00227"/>
    </source>
</evidence>
<dbReference type="Proteomes" id="UP000260649">
    <property type="component" value="Unassembled WGS sequence"/>
</dbReference>
<dbReference type="GO" id="GO:0000049">
    <property type="term" value="F:tRNA binding"/>
    <property type="evidence" value="ECO:0007669"/>
    <property type="project" value="UniProtKB-UniRule"/>
</dbReference>
<dbReference type="InterPro" id="IPR014721">
    <property type="entry name" value="Ribsml_uS5_D2-typ_fold_subgr"/>
</dbReference>
<evidence type="ECO:0000256" key="6">
    <source>
        <dbReference type="ARBA" id="ARBA00022884"/>
    </source>
</evidence>
<comment type="similarity">
    <text evidence="7">Belongs to the RnpA family.</text>
</comment>
<reference evidence="9 10" key="1">
    <citation type="submission" date="2018-07" db="EMBL/GenBank/DDBJ databases">
        <title>GABA Modulating Bacteria of the Human Gut Microbiota.</title>
        <authorList>
            <person name="Strandwitz P."/>
            <person name="Kim K.H."/>
            <person name="Terekhova D."/>
            <person name="Liu J.K."/>
            <person name="Sharma A."/>
            <person name="Levering J."/>
            <person name="Mcdonald D."/>
            <person name="Dietrich D."/>
            <person name="Ramadhar T.R."/>
            <person name="Lekbua A."/>
            <person name="Mroue N."/>
            <person name="Liston C."/>
            <person name="Stewart E.J."/>
            <person name="Dubin M.J."/>
            <person name="Zengler K."/>
            <person name="Knight R."/>
            <person name="Gilbert J.A."/>
            <person name="Clardy J."/>
            <person name="Lewis K."/>
        </authorList>
    </citation>
    <scope>NUCLEOTIDE SEQUENCE [LARGE SCALE GENOMIC DNA]</scope>
    <source>
        <strain evidence="9 10">KLE1738</strain>
    </source>
</reference>
<comment type="function">
    <text evidence="1 7">RNaseP catalyzes the removal of the 5'-leader sequence from pre-tRNA to produce the mature 5'-terminus. It can also cleave other RNA substrates such as 4.5S RNA. The protein component plays an auxiliary but essential role in vivo by binding to the 5'-leader sequence and broadening the substrate specificity of the ribozyme.</text>
</comment>
<dbReference type="InterPro" id="IPR020568">
    <property type="entry name" value="Ribosomal_Su5_D2-typ_SF"/>
</dbReference>
<keyword evidence="3 7" id="KW-0540">Nuclease</keyword>
<dbReference type="PANTHER" id="PTHR33992:SF1">
    <property type="entry name" value="RIBONUCLEASE P PROTEIN COMPONENT"/>
    <property type="match status" value="1"/>
</dbReference>
<name>A0A3E2B3S0_9FIRM</name>
<organism evidence="9 10">
    <name type="scientific">Evtepia gabavorous</name>
    <dbReference type="NCBI Taxonomy" id="2211183"/>
    <lineage>
        <taxon>Bacteria</taxon>
        <taxon>Bacillati</taxon>
        <taxon>Bacillota</taxon>
        <taxon>Clostridia</taxon>
        <taxon>Eubacteriales</taxon>
        <taxon>Evtepia</taxon>
    </lineage>
</organism>
<keyword evidence="2 7" id="KW-0819">tRNA processing</keyword>
<comment type="caution">
    <text evidence="9">The sequence shown here is derived from an EMBL/GenBank/DDBJ whole genome shotgun (WGS) entry which is preliminary data.</text>
</comment>
<dbReference type="AlphaFoldDB" id="A0A3E2B3S0"/>
<dbReference type="Pfam" id="PF00825">
    <property type="entry name" value="Ribonuclease_P"/>
    <property type="match status" value="1"/>
</dbReference>
<dbReference type="GO" id="GO:0001682">
    <property type="term" value="P:tRNA 5'-leader removal"/>
    <property type="evidence" value="ECO:0007669"/>
    <property type="project" value="UniProtKB-UniRule"/>
</dbReference>
<dbReference type="HAMAP" id="MF_00227">
    <property type="entry name" value="RNase_P"/>
    <property type="match status" value="1"/>
</dbReference>
<dbReference type="RefSeq" id="WP_021920315.1">
    <property type="nucleotide sequence ID" value="NZ_CAKXKJ010000020.1"/>
</dbReference>
<dbReference type="GO" id="GO:0042781">
    <property type="term" value="F:3'-tRNA processing endoribonuclease activity"/>
    <property type="evidence" value="ECO:0007669"/>
    <property type="project" value="TreeGrafter"/>
</dbReference>
<dbReference type="InterPro" id="IPR000100">
    <property type="entry name" value="RNase_P"/>
</dbReference>
<keyword evidence="5 7" id="KW-0378">Hydrolase</keyword>
<dbReference type="PANTHER" id="PTHR33992">
    <property type="entry name" value="RIBONUCLEASE P PROTEIN COMPONENT"/>
    <property type="match status" value="1"/>
</dbReference>